<evidence type="ECO:0000256" key="1">
    <source>
        <dbReference type="SAM" id="Coils"/>
    </source>
</evidence>
<name>A0A6S6RW72_9BACT</name>
<dbReference type="EMBL" id="CACVAP010000020">
    <property type="protein sequence ID" value="CAA6799488.1"/>
    <property type="molecule type" value="Genomic_DNA"/>
</dbReference>
<keyword evidence="1" id="KW-0175">Coiled coil</keyword>
<protein>
    <submittedName>
        <fullName evidence="3">Uncharacterized protein</fullName>
    </submittedName>
</protein>
<feature type="transmembrane region" description="Helical" evidence="2">
    <location>
        <begin position="6"/>
        <end position="26"/>
    </location>
</feature>
<reference evidence="3" key="1">
    <citation type="submission" date="2020-01" db="EMBL/GenBank/DDBJ databases">
        <authorList>
            <person name="Meier V. D."/>
            <person name="Meier V D."/>
        </authorList>
    </citation>
    <scope>NUCLEOTIDE SEQUENCE</scope>
    <source>
        <strain evidence="3">HLG_WM_MAG_06</strain>
    </source>
</reference>
<dbReference type="AlphaFoldDB" id="A0A6S6RW72"/>
<keyword evidence="2" id="KW-0472">Membrane</keyword>
<keyword evidence="2" id="KW-1133">Transmembrane helix</keyword>
<gene>
    <name evidence="3" type="ORF">HELGO_WM11651</name>
</gene>
<sequence>MINIIIQISIYILIAILLGSFFGWLITKIFLRQKYQDKLDTFIATKSVDVDKFNMIKDELFQYKKENKRLRTEHKKAFLGYEGQKHVLDEHNATLDEFQRRLLSKDEVIASLTATLSEVETKVIELEKKYEEEVDAFMFERTEVTKKYKNLLEKHEAYKQHKSMLTTNDSWFSRLFNMSSKRD</sequence>
<evidence type="ECO:0000313" key="3">
    <source>
        <dbReference type="EMBL" id="CAA6799488.1"/>
    </source>
</evidence>
<evidence type="ECO:0000256" key="2">
    <source>
        <dbReference type="SAM" id="Phobius"/>
    </source>
</evidence>
<feature type="coiled-coil region" evidence="1">
    <location>
        <begin position="109"/>
        <end position="136"/>
    </location>
</feature>
<keyword evidence="2" id="KW-0812">Transmembrane</keyword>
<proteinExistence type="predicted"/>
<accession>A0A6S6RW72</accession>
<organism evidence="3">
    <name type="scientific">uncultured Sulfurovum sp</name>
    <dbReference type="NCBI Taxonomy" id="269237"/>
    <lineage>
        <taxon>Bacteria</taxon>
        <taxon>Pseudomonadati</taxon>
        <taxon>Campylobacterota</taxon>
        <taxon>Epsilonproteobacteria</taxon>
        <taxon>Campylobacterales</taxon>
        <taxon>Sulfurovaceae</taxon>
        <taxon>Sulfurovum</taxon>
        <taxon>environmental samples</taxon>
    </lineage>
</organism>